<dbReference type="PANTHER" id="PTHR22779">
    <property type="entry name" value="SD17342P"/>
    <property type="match status" value="1"/>
</dbReference>
<dbReference type="Pfam" id="PF10190">
    <property type="entry name" value="Tmemb_170"/>
    <property type="match status" value="1"/>
</dbReference>
<dbReference type="AlphaFoldDB" id="A0AAX4H781"/>
<feature type="transmembrane region" description="Helical" evidence="6">
    <location>
        <begin position="94"/>
        <end position="121"/>
    </location>
</feature>
<accession>A0AAX4H781</accession>
<feature type="transmembrane region" description="Helical" evidence="6">
    <location>
        <begin position="49"/>
        <end position="73"/>
    </location>
</feature>
<keyword evidence="8" id="KW-1185">Reference proteome</keyword>
<dbReference type="InterPro" id="IPR019334">
    <property type="entry name" value="TMEM170A/B/YPR153W-like"/>
</dbReference>
<evidence type="ECO:0000313" key="7">
    <source>
        <dbReference type="EMBL" id="WPK24346.1"/>
    </source>
</evidence>
<organism evidence="7 8">
    <name type="scientific">Australozyma saopauloensis</name>
    <dbReference type="NCBI Taxonomy" id="291208"/>
    <lineage>
        <taxon>Eukaryota</taxon>
        <taxon>Fungi</taxon>
        <taxon>Dikarya</taxon>
        <taxon>Ascomycota</taxon>
        <taxon>Saccharomycotina</taxon>
        <taxon>Pichiomycetes</taxon>
        <taxon>Metschnikowiaceae</taxon>
        <taxon>Australozyma</taxon>
    </lineage>
</organism>
<evidence type="ECO:0000256" key="3">
    <source>
        <dbReference type="ARBA" id="ARBA00022692"/>
    </source>
</evidence>
<gene>
    <name evidence="7" type="ORF">PUMCH_001616</name>
</gene>
<evidence type="ECO:0000256" key="5">
    <source>
        <dbReference type="ARBA" id="ARBA00023136"/>
    </source>
</evidence>
<dbReference type="RefSeq" id="XP_062876729.1">
    <property type="nucleotide sequence ID" value="XM_063020659.1"/>
</dbReference>
<evidence type="ECO:0000256" key="4">
    <source>
        <dbReference type="ARBA" id="ARBA00022989"/>
    </source>
</evidence>
<proteinExistence type="inferred from homology"/>
<sequence>MYFFVSSQNLPMGYEAPPFPSLFWPAGAFTSRFQSAYLYYSSDMWTFTVWWSMIFFGSAYFMAGVWSGLTMFVQSYRQVRVGARKRTLGWRPFFIVPTYFVIGSIQGLLSGALVGLILMLIYKAGSLAMSTWIPFCWGMASILYHICSSYSTSLSIM</sequence>
<dbReference type="PANTHER" id="PTHR22779:SF6">
    <property type="entry name" value="SD17342P"/>
    <property type="match status" value="1"/>
</dbReference>
<evidence type="ECO:0000256" key="1">
    <source>
        <dbReference type="ARBA" id="ARBA00004141"/>
    </source>
</evidence>
<keyword evidence="3 6" id="KW-0812">Transmembrane</keyword>
<protein>
    <submittedName>
        <fullName evidence="7">Uncharacterized protein</fullName>
    </submittedName>
</protein>
<name>A0AAX4H781_9ASCO</name>
<keyword evidence="4 6" id="KW-1133">Transmembrane helix</keyword>
<dbReference type="EMBL" id="CP138895">
    <property type="protein sequence ID" value="WPK24346.1"/>
    <property type="molecule type" value="Genomic_DNA"/>
</dbReference>
<comment type="subcellular location">
    <subcellularLocation>
        <location evidence="1">Membrane</location>
        <topology evidence="1">Multi-pass membrane protein</topology>
    </subcellularLocation>
</comment>
<reference evidence="7 8" key="1">
    <citation type="submission" date="2023-10" db="EMBL/GenBank/DDBJ databases">
        <title>Draft Genome Sequence of Candida saopaulonensis from a very Premature Infant with Sepsis.</title>
        <authorList>
            <person name="Ning Y."/>
            <person name="Dai R."/>
            <person name="Xiao M."/>
            <person name="Xu Y."/>
            <person name="Yan Q."/>
            <person name="Zhang L."/>
        </authorList>
    </citation>
    <scope>NUCLEOTIDE SEQUENCE [LARGE SCALE GENOMIC DNA]</scope>
    <source>
        <strain evidence="7 8">19XY460</strain>
    </source>
</reference>
<keyword evidence="5 6" id="KW-0472">Membrane</keyword>
<comment type="similarity">
    <text evidence="2">Belongs to the TMEM170 family.</text>
</comment>
<evidence type="ECO:0000313" key="8">
    <source>
        <dbReference type="Proteomes" id="UP001338582"/>
    </source>
</evidence>
<dbReference type="GO" id="GO:0016020">
    <property type="term" value="C:membrane"/>
    <property type="evidence" value="ECO:0007669"/>
    <property type="project" value="UniProtKB-SubCell"/>
</dbReference>
<evidence type="ECO:0000256" key="2">
    <source>
        <dbReference type="ARBA" id="ARBA00006325"/>
    </source>
</evidence>
<dbReference type="KEGG" id="asau:88172681"/>
<evidence type="ECO:0000256" key="6">
    <source>
        <dbReference type="SAM" id="Phobius"/>
    </source>
</evidence>
<feature type="transmembrane region" description="Helical" evidence="6">
    <location>
        <begin position="127"/>
        <end position="147"/>
    </location>
</feature>
<dbReference type="GeneID" id="88172681"/>
<dbReference type="Proteomes" id="UP001338582">
    <property type="component" value="Chromosome 2"/>
</dbReference>